<dbReference type="InterPro" id="IPR043129">
    <property type="entry name" value="ATPase_NBD"/>
</dbReference>
<keyword evidence="4" id="KW-1185">Reference proteome</keyword>
<dbReference type="Gene3D" id="3.30.420.40">
    <property type="match status" value="2"/>
</dbReference>
<gene>
    <name evidence="3" type="ORF">FRX31_008448</name>
</gene>
<dbReference type="Proteomes" id="UP000554482">
    <property type="component" value="Unassembled WGS sequence"/>
</dbReference>
<name>A0A7J6WZR5_THATH</name>
<dbReference type="Pfam" id="PF00012">
    <property type="entry name" value="HSP70"/>
    <property type="match status" value="1"/>
</dbReference>
<evidence type="ECO:0000313" key="4">
    <source>
        <dbReference type="Proteomes" id="UP000554482"/>
    </source>
</evidence>
<dbReference type="SUPFAM" id="SSF53067">
    <property type="entry name" value="Actin-like ATPase domain"/>
    <property type="match status" value="2"/>
</dbReference>
<dbReference type="OrthoDB" id="10297539at2759"/>
<comment type="caution">
    <text evidence="3">The sequence shown here is derived from an EMBL/GenBank/DDBJ whole genome shotgun (WGS) entry which is preliminary data.</text>
</comment>
<dbReference type="GO" id="GO:0140662">
    <property type="term" value="F:ATP-dependent protein folding chaperone"/>
    <property type="evidence" value="ECO:0007669"/>
    <property type="project" value="InterPro"/>
</dbReference>
<dbReference type="FunFam" id="3.90.640.10:FF:000003">
    <property type="entry name" value="Molecular chaperone DnaK"/>
    <property type="match status" value="1"/>
</dbReference>
<evidence type="ECO:0000256" key="2">
    <source>
        <dbReference type="ARBA" id="ARBA00022840"/>
    </source>
</evidence>
<organism evidence="3 4">
    <name type="scientific">Thalictrum thalictroides</name>
    <name type="common">Rue-anemone</name>
    <name type="synonym">Anemone thalictroides</name>
    <dbReference type="NCBI Taxonomy" id="46969"/>
    <lineage>
        <taxon>Eukaryota</taxon>
        <taxon>Viridiplantae</taxon>
        <taxon>Streptophyta</taxon>
        <taxon>Embryophyta</taxon>
        <taxon>Tracheophyta</taxon>
        <taxon>Spermatophyta</taxon>
        <taxon>Magnoliopsida</taxon>
        <taxon>Ranunculales</taxon>
        <taxon>Ranunculaceae</taxon>
        <taxon>Thalictroideae</taxon>
        <taxon>Thalictrum</taxon>
    </lineage>
</organism>
<dbReference type="InterPro" id="IPR013126">
    <property type="entry name" value="Hsp_70_fam"/>
</dbReference>
<evidence type="ECO:0000313" key="3">
    <source>
        <dbReference type="EMBL" id="KAF5201970.1"/>
    </source>
</evidence>
<dbReference type="GO" id="GO:0005524">
    <property type="term" value="F:ATP binding"/>
    <property type="evidence" value="ECO:0007669"/>
    <property type="project" value="UniProtKB-KW"/>
</dbReference>
<dbReference type="AlphaFoldDB" id="A0A7J6WZR5"/>
<evidence type="ECO:0000256" key="1">
    <source>
        <dbReference type="ARBA" id="ARBA00022741"/>
    </source>
</evidence>
<dbReference type="EMBL" id="JABWDY010008749">
    <property type="protein sequence ID" value="KAF5201970.1"/>
    <property type="molecule type" value="Genomic_DNA"/>
</dbReference>
<keyword evidence="2" id="KW-0067">ATP-binding</keyword>
<protein>
    <submittedName>
        <fullName evidence="3">Chaperone protein dnak</fullName>
    </submittedName>
</protein>
<proteinExistence type="predicted"/>
<reference evidence="3 4" key="1">
    <citation type="submission" date="2020-06" db="EMBL/GenBank/DDBJ databases">
        <title>Transcriptomic and genomic resources for Thalictrum thalictroides and T. hernandezii: Facilitating candidate gene discovery in an emerging model plant lineage.</title>
        <authorList>
            <person name="Arias T."/>
            <person name="Riano-Pachon D.M."/>
            <person name="Di Stilio V.S."/>
        </authorList>
    </citation>
    <scope>NUCLEOTIDE SEQUENCE [LARGE SCALE GENOMIC DNA]</scope>
    <source>
        <strain evidence="4">cv. WT478/WT964</strain>
        <tissue evidence="3">Leaves</tissue>
    </source>
</reference>
<accession>A0A7J6WZR5</accession>
<keyword evidence="1" id="KW-0547">Nucleotide-binding</keyword>
<dbReference type="PRINTS" id="PR00301">
    <property type="entry name" value="HEATSHOCK70"/>
</dbReference>
<sequence length="414" mass="45261">MMRFIRGVYKPKSVGNGNNHIAINLGTTNTYLSVLEEGNNHNNNPKIIQKIPSAVQLKSGSSPINTIYGFKRLVGRSFDDPIIQKEIKRNELLPIPLPYKIVRCPNANQPWIETSYGHICSPSIMLERYLKKMKEMAETYLGGNSVVSSAILTFPPNVSALELKATRIAAHNAGLSHGCFIIEPTAAATLYGLHEKKEGSLVAIVDLGGRTLDVSVLERVSTMPCFKLKGPAISDMFLGGEDFDNVLMEYLVSKLGNDVIINKDVTWSAIQRLRQVAEQAKKQLSSAYETEITLPSILPSDASGGDGRDLKITVTRPKFESLVCNLIDRIRIHCHNCLKEAGITAKDIDDVLLVGGMARVPIVEKVVTEMFGKSPSRRGINPDEAVALGAVAAAIHTRCLGLYMKYGDVGFLNA</sequence>
<dbReference type="PANTHER" id="PTHR19375">
    <property type="entry name" value="HEAT SHOCK PROTEIN 70KDA"/>
    <property type="match status" value="1"/>
</dbReference>
<dbReference type="Gene3D" id="3.90.640.10">
    <property type="entry name" value="Actin, Chain A, domain 4"/>
    <property type="match status" value="1"/>
</dbReference>